<evidence type="ECO:0000256" key="1">
    <source>
        <dbReference type="SAM" id="MobiDB-lite"/>
    </source>
</evidence>
<accession>V4LGL5</accession>
<dbReference type="eggNOG" id="ENOG502QSP9">
    <property type="taxonomic scope" value="Eukaryota"/>
</dbReference>
<dbReference type="AlphaFoldDB" id="V4LGL5"/>
<dbReference type="PROSITE" id="PS52045">
    <property type="entry name" value="NEPROSIN_PEP_CD"/>
    <property type="match status" value="1"/>
</dbReference>
<dbReference type="OMA" id="DITMAIW"/>
<protein>
    <recommendedName>
        <fullName evidence="2">Neprosin PEP catalytic domain-containing protein</fullName>
    </recommendedName>
</protein>
<reference evidence="3 4" key="1">
    <citation type="journal article" date="2013" name="Front. Plant Sci.">
        <title>The Reference Genome of the Halophytic Plant Eutrema salsugineum.</title>
        <authorList>
            <person name="Yang R."/>
            <person name="Jarvis D.E."/>
            <person name="Chen H."/>
            <person name="Beilstein M.A."/>
            <person name="Grimwood J."/>
            <person name="Jenkins J."/>
            <person name="Shu S."/>
            <person name="Prochnik S."/>
            <person name="Xin M."/>
            <person name="Ma C."/>
            <person name="Schmutz J."/>
            <person name="Wing R.A."/>
            <person name="Mitchell-Olds T."/>
            <person name="Schumaker K.S."/>
            <person name="Wang X."/>
        </authorList>
    </citation>
    <scope>NUCLEOTIDE SEQUENCE [LARGE SCALE GENOMIC DNA]</scope>
</reference>
<keyword evidence="4" id="KW-1185">Reference proteome</keyword>
<feature type="region of interest" description="Disordered" evidence="1">
    <location>
        <begin position="54"/>
        <end position="86"/>
    </location>
</feature>
<evidence type="ECO:0000313" key="4">
    <source>
        <dbReference type="Proteomes" id="UP000030689"/>
    </source>
</evidence>
<dbReference type="Gramene" id="ESQ49655">
    <property type="protein sequence ID" value="ESQ49655"/>
    <property type="gene ID" value="EUTSA_v10022139mg"/>
</dbReference>
<dbReference type="PANTHER" id="PTHR31589:SF110">
    <property type="entry name" value="PROTEIN, PUTATIVE (DUF239)-RELATED"/>
    <property type="match status" value="1"/>
</dbReference>
<dbReference type="InterPro" id="IPR004314">
    <property type="entry name" value="Neprosin"/>
</dbReference>
<sequence length="351" mass="39434">SPDGDLIDCIYFEAQPALRHPLLRNHKIKEVPRVLSKRMNEMKEKRVRQVWNQNGTSCPDETVPIRRDTRPGPKPTSKKRHLTDARVSRQGVPYPAEEGHEYAIAYSTSQAGIYGAHATMNLWAPAVEPGSGEFSLSQIWLVTGHYNGSDLNTIEAGWQVFPKHYHDSLPRLFVYWTRDTYQKTGCLNLDCPGFVQVPSDYAIGAAFAPISSYGSNQYDITMAIWKDTDNGNWWLGIGQSFVGYWPASLFTHLADGPAKLVQWGGEITNTRSYGQQTTTQMGSGHFPEEGFGKASFFRKLRIIDPLYHLVPVDDFLLQTLNPTCYNAIKAHNEAWGTHFFYGGPGFNALCP</sequence>
<feature type="non-terminal residue" evidence="3">
    <location>
        <position position="1"/>
    </location>
</feature>
<feature type="domain" description="Neprosin PEP catalytic" evidence="2">
    <location>
        <begin position="94"/>
        <end position="351"/>
    </location>
</feature>
<dbReference type="EMBL" id="KI517408">
    <property type="protein sequence ID" value="ESQ49655.1"/>
    <property type="molecule type" value="Genomic_DNA"/>
</dbReference>
<dbReference type="Proteomes" id="UP000030689">
    <property type="component" value="Unassembled WGS sequence"/>
</dbReference>
<gene>
    <name evidence="3" type="ORF">EUTSA_v10022139mg</name>
</gene>
<dbReference type="Pfam" id="PF03080">
    <property type="entry name" value="Neprosin"/>
    <property type="match status" value="1"/>
</dbReference>
<dbReference type="OrthoDB" id="1858978at2759"/>
<dbReference type="Gene3D" id="3.90.1320.10">
    <property type="entry name" value="Outer-capsid protein sigma 3, large lobe"/>
    <property type="match status" value="1"/>
</dbReference>
<organism evidence="3 4">
    <name type="scientific">Eutrema salsugineum</name>
    <name type="common">Saltwater cress</name>
    <name type="synonym">Sisymbrium salsugineum</name>
    <dbReference type="NCBI Taxonomy" id="72664"/>
    <lineage>
        <taxon>Eukaryota</taxon>
        <taxon>Viridiplantae</taxon>
        <taxon>Streptophyta</taxon>
        <taxon>Embryophyta</taxon>
        <taxon>Tracheophyta</taxon>
        <taxon>Spermatophyta</taxon>
        <taxon>Magnoliopsida</taxon>
        <taxon>eudicotyledons</taxon>
        <taxon>Gunneridae</taxon>
        <taxon>Pentapetalae</taxon>
        <taxon>rosids</taxon>
        <taxon>malvids</taxon>
        <taxon>Brassicales</taxon>
        <taxon>Brassicaceae</taxon>
        <taxon>Eutremeae</taxon>
        <taxon>Eutrema</taxon>
    </lineage>
</organism>
<evidence type="ECO:0000259" key="2">
    <source>
        <dbReference type="PROSITE" id="PS52045"/>
    </source>
</evidence>
<dbReference type="KEGG" id="eus:EUTSA_v10022139mg"/>
<dbReference type="STRING" id="72664.V4LGL5"/>
<dbReference type="InterPro" id="IPR025521">
    <property type="entry name" value="Neprosin_propep"/>
</dbReference>
<dbReference type="Pfam" id="PF14365">
    <property type="entry name" value="Neprosin_AP"/>
    <property type="match status" value="1"/>
</dbReference>
<dbReference type="PANTHER" id="PTHR31589">
    <property type="entry name" value="PROTEIN, PUTATIVE (DUF239)-RELATED-RELATED"/>
    <property type="match status" value="1"/>
</dbReference>
<name>V4LGL5_EUTSA</name>
<evidence type="ECO:0000313" key="3">
    <source>
        <dbReference type="EMBL" id="ESQ49655.1"/>
    </source>
</evidence>
<dbReference type="InterPro" id="IPR053168">
    <property type="entry name" value="Glutamic_endopeptidase"/>
</dbReference>
<proteinExistence type="predicted"/>